<evidence type="ECO:0000256" key="1">
    <source>
        <dbReference type="ARBA" id="ARBA00011066"/>
    </source>
</evidence>
<protein>
    <recommendedName>
        <fullName evidence="4 5">Carbamate kinase</fullName>
    </recommendedName>
</protein>
<dbReference type="PANTHER" id="PTHR30409:SF1">
    <property type="entry name" value="CARBAMATE KINASE-RELATED"/>
    <property type="match status" value="1"/>
</dbReference>
<dbReference type="GO" id="GO:0005829">
    <property type="term" value="C:cytosol"/>
    <property type="evidence" value="ECO:0007669"/>
    <property type="project" value="TreeGrafter"/>
</dbReference>
<organism evidence="7 8">
    <name type="scientific">Pseudothermotoga hypogea DSM 11164 = NBRC 106472</name>
    <dbReference type="NCBI Taxonomy" id="1123384"/>
    <lineage>
        <taxon>Bacteria</taxon>
        <taxon>Thermotogati</taxon>
        <taxon>Thermotogota</taxon>
        <taxon>Thermotogae</taxon>
        <taxon>Thermotogales</taxon>
        <taxon>Thermotogaceae</taxon>
        <taxon>Pseudothermotoga</taxon>
    </lineage>
</organism>
<keyword evidence="8" id="KW-1185">Reference proteome</keyword>
<dbReference type="SUPFAM" id="SSF53633">
    <property type="entry name" value="Carbamate kinase-like"/>
    <property type="match status" value="1"/>
</dbReference>
<evidence type="ECO:0000256" key="4">
    <source>
        <dbReference type="NCBIfam" id="TIGR00746"/>
    </source>
</evidence>
<gene>
    <name evidence="7" type="ORF">AJ81_07650</name>
</gene>
<proteinExistence type="inferred from homology"/>
<dbReference type="Gene3D" id="3.40.1160.10">
    <property type="entry name" value="Acetylglutamate kinase-like"/>
    <property type="match status" value="1"/>
</dbReference>
<dbReference type="GO" id="GO:0019546">
    <property type="term" value="P:L-arginine deiminase pathway"/>
    <property type="evidence" value="ECO:0007669"/>
    <property type="project" value="TreeGrafter"/>
</dbReference>
<dbReference type="NCBIfam" id="TIGR00746">
    <property type="entry name" value="arcC"/>
    <property type="match status" value="1"/>
</dbReference>
<evidence type="ECO:0000256" key="2">
    <source>
        <dbReference type="ARBA" id="ARBA00022679"/>
    </source>
</evidence>
<comment type="similarity">
    <text evidence="1 5">Belongs to the carbamate kinase family.</text>
</comment>
<dbReference type="STRING" id="1123384.AJ81_07650"/>
<reference evidence="7 8" key="1">
    <citation type="submission" date="2014-01" db="EMBL/GenBank/DDBJ databases">
        <title>Genome sequencing of Thermotog hypogea.</title>
        <authorList>
            <person name="Zhang X."/>
            <person name="Alvare G."/>
            <person name="Fristensky B."/>
            <person name="Chen L."/>
            <person name="Suen T."/>
            <person name="Chen Q."/>
            <person name="Ma K."/>
        </authorList>
    </citation>
    <scope>NUCLEOTIDE SEQUENCE [LARGE SCALE GENOMIC DNA]</scope>
    <source>
        <strain evidence="7 8">DSM 11164</strain>
    </source>
</reference>
<evidence type="ECO:0000259" key="6">
    <source>
        <dbReference type="Pfam" id="PF00696"/>
    </source>
</evidence>
<dbReference type="KEGG" id="phy:AJ81_07650"/>
<dbReference type="EMBL" id="CP007141">
    <property type="protein sequence ID" value="AJC74075.1"/>
    <property type="molecule type" value="Genomic_DNA"/>
</dbReference>
<evidence type="ECO:0000313" key="7">
    <source>
        <dbReference type="EMBL" id="AJC74075.1"/>
    </source>
</evidence>
<dbReference type="RefSeq" id="WP_031504195.1">
    <property type="nucleotide sequence ID" value="NC_022795.1"/>
</dbReference>
<dbReference type="GO" id="GO:0008804">
    <property type="term" value="F:carbamate kinase activity"/>
    <property type="evidence" value="ECO:0007669"/>
    <property type="project" value="UniProtKB-UniRule"/>
</dbReference>
<dbReference type="InterPro" id="IPR036393">
    <property type="entry name" value="AceGlu_kinase-like_sf"/>
</dbReference>
<dbReference type="PANTHER" id="PTHR30409">
    <property type="entry name" value="CARBAMATE KINASE"/>
    <property type="match status" value="1"/>
</dbReference>
<evidence type="ECO:0000256" key="3">
    <source>
        <dbReference type="ARBA" id="ARBA00022777"/>
    </source>
</evidence>
<dbReference type="PIRSF" id="PIRSF000723">
    <property type="entry name" value="Carbamate_kin"/>
    <property type="match status" value="1"/>
</dbReference>
<dbReference type="NCBIfam" id="NF009007">
    <property type="entry name" value="PRK12352.1"/>
    <property type="match status" value="1"/>
</dbReference>
<dbReference type="InterPro" id="IPR001048">
    <property type="entry name" value="Asp/Glu/Uridylate_kinase"/>
</dbReference>
<keyword evidence="3 5" id="KW-0418">Kinase</keyword>
<dbReference type="PATRIC" id="fig|1123384.7.peg.1537"/>
<feature type="domain" description="Aspartate/glutamate/uridylate kinase" evidence="6">
    <location>
        <begin position="3"/>
        <end position="292"/>
    </location>
</feature>
<accession>A0A0X1KRY3</accession>
<sequence>MKKLAVVAIGGNAVNRPGERPTAENMLSAIKEAMGYLVDMLDEYDIVITHGNGPQVGNILIQQEMAKEVIPPFPIDVNDAQTQGSLGYMIVQALRNRLAERGLNREVAALITQIVVDKNDEAFKKPSKPVGPFYTEEEARKLMMEKGWIMKEDAGRGWRRVVPSPKPLDIVEKEVVRMLLKNGVIVVAAGGGGIPVVRENGVLKGVEAVIDKDRASALLAIEINADELIILTGVEKVALNYGKPNQTFVDKLTVEEALKYLKEGHFPAGSMGPKIEAAIDFVTATSRTCLITDMKKLKEALSGETGTRIVRE</sequence>
<dbReference type="OrthoDB" id="9766717at2"/>
<dbReference type="PaxDb" id="1123384-AJ81_07650"/>
<dbReference type="AlphaFoldDB" id="A0A0X1KRY3"/>
<dbReference type="InterPro" id="IPR003964">
    <property type="entry name" value="Carb_kinase"/>
</dbReference>
<dbReference type="Proteomes" id="UP000077469">
    <property type="component" value="Chromosome"/>
</dbReference>
<evidence type="ECO:0000256" key="5">
    <source>
        <dbReference type="PIRNR" id="PIRNR000723"/>
    </source>
</evidence>
<name>A0A0X1KRY3_9THEM</name>
<dbReference type="Pfam" id="PF00696">
    <property type="entry name" value="AA_kinase"/>
    <property type="match status" value="1"/>
</dbReference>
<dbReference type="CDD" id="cd04235">
    <property type="entry name" value="AAK_CK"/>
    <property type="match status" value="1"/>
</dbReference>
<dbReference type="FunFam" id="3.40.1160.10:FF:000007">
    <property type="entry name" value="Carbamate kinase"/>
    <property type="match status" value="1"/>
</dbReference>
<dbReference type="PRINTS" id="PR01469">
    <property type="entry name" value="CARBMTKINASE"/>
</dbReference>
<keyword evidence="2 5" id="KW-0808">Transferase</keyword>
<evidence type="ECO:0000313" key="8">
    <source>
        <dbReference type="Proteomes" id="UP000077469"/>
    </source>
</evidence>